<protein>
    <recommendedName>
        <fullName evidence="4">Baseplate protein J-like domain-containing protein</fullName>
    </recommendedName>
</protein>
<evidence type="ECO:0008006" key="4">
    <source>
        <dbReference type="Google" id="ProtNLM"/>
    </source>
</evidence>
<evidence type="ECO:0000256" key="1">
    <source>
        <dbReference type="SAM" id="MobiDB-lite"/>
    </source>
</evidence>
<organism evidence="2 3">
    <name type="scientific">Salinibacter ruber</name>
    <dbReference type="NCBI Taxonomy" id="146919"/>
    <lineage>
        <taxon>Bacteria</taxon>
        <taxon>Pseudomonadati</taxon>
        <taxon>Rhodothermota</taxon>
        <taxon>Rhodothermia</taxon>
        <taxon>Rhodothermales</taxon>
        <taxon>Salinibacteraceae</taxon>
        <taxon>Salinibacter</taxon>
    </lineage>
</organism>
<evidence type="ECO:0000313" key="3">
    <source>
        <dbReference type="Proteomes" id="UP001155110"/>
    </source>
</evidence>
<evidence type="ECO:0000313" key="2">
    <source>
        <dbReference type="EMBL" id="MCS4157643.1"/>
    </source>
</evidence>
<reference evidence="2" key="1">
    <citation type="submission" date="2022-08" db="EMBL/GenBank/DDBJ databases">
        <title>Genomic Encyclopedia of Type Strains, Phase V (KMG-V): Genome sequencing to study the core and pangenomes of soil and plant-associated prokaryotes.</title>
        <authorList>
            <person name="Whitman W."/>
        </authorList>
    </citation>
    <scope>NUCLEOTIDE SEQUENCE</scope>
    <source>
        <strain evidence="2">SP3002</strain>
    </source>
</reference>
<dbReference type="EMBL" id="JANTZM010000007">
    <property type="protein sequence ID" value="MCS4157643.1"/>
    <property type="molecule type" value="Genomic_DNA"/>
</dbReference>
<dbReference type="AlphaFoldDB" id="A0AAW5P7N2"/>
<sequence>MDKQDVKALFESLFREYSSSDSDGAVREGSVIVDQVINPLSMIMEPVFSEAETLIQQNNPPGPGATGDVLEAQAARFLTERQGGSRATADVRLLFTTPTEVNLPEGSSVFAQDLEYQTTRAVRFPASQLTEVTRNDQTLYETPDVPVEAAEEGPSHEVGADAIQTPGFIIDNLVGTYNPEPTTSASVSEGDERLRSRLQQAVSSRALDTEDGLQFQLGEQFGDAVQNVFVAEPGDPEIERNTVRTYEEVQEIGYANKTKGRSIPNNSALYYRTTRSKQKPPSSFDGEVPQESYNSVTSTDLETLSVSTDVLFEDNFSRDQSFKTAIGNGWIAGNTGERWREKDSASGIFVNDGSLVLGPRNLRQKREEELPNPSDSFPDLTLPVFTLSTTSEDQARAEAVNQRLREEGVSSEVRQDIVQEITRPREYPSEGYRGIENNTSPVLQRKVPQPYGFRMRGSFQTTDPERPACISMARTENPDALSQVGRGAPKFRWFEGYGAIVKAGDGGRPNVFITDNASAARQMSVVGEKHVGGTLEFNTLSQTSMPVDTGTTYQYELMVGSPAEGENGMTMTVRLWPDGQPRPGTPTLEYGAYVPENRREELLQPGPDDITTPQENPINATHVGLGVSSTGGTEYWTFNGFRVENVQQSYPQVISEVDVTGLSGRVEIDVIARGKGHDGAETYGHDIYLWDPSNQEWTEAKAPRYDSFSFWSSQLEVEVGSYRTSSGHVRMLITSAHPHEGPAASPVVAELDVDQITGRSYQGKTDLGGMADVFFTQDTGSDNRPSVTRSTTIQSADAVNTLRPEDFGGPVAEITNVYAGSSPEGVALQEGSEYRYFWAGDGRRGSMEETVYMPVDTGIVSTTITAEARVHNEVAAVHDFMNTSPKRKIDADLLPRHRRPVWIDFSAEVRGTFSGQVEPMIREWIRNRQKEFIDVSVLAAALQNRGAESVNTDSATLSARRLSRDGNRTSTTDFSVSRSNVETFVPGTVSITVLS</sequence>
<dbReference type="Proteomes" id="UP001155110">
    <property type="component" value="Unassembled WGS sequence"/>
</dbReference>
<gene>
    <name evidence="2" type="ORF">GGP99_001607</name>
</gene>
<dbReference type="RefSeq" id="WP_259258140.1">
    <property type="nucleotide sequence ID" value="NZ_JANTZM010000007.1"/>
</dbReference>
<comment type="caution">
    <text evidence="2">The sequence shown here is derived from an EMBL/GenBank/DDBJ whole genome shotgun (WGS) entry which is preliminary data.</text>
</comment>
<name>A0AAW5P7N2_9BACT</name>
<feature type="region of interest" description="Disordered" evidence="1">
    <location>
        <begin position="273"/>
        <end position="298"/>
    </location>
</feature>
<accession>A0AAW5P7N2</accession>
<proteinExistence type="predicted"/>